<dbReference type="PANTHER" id="PTHR30336:SF20">
    <property type="entry name" value="DUF218 DOMAIN-CONTAINING PROTEIN"/>
    <property type="match status" value="1"/>
</dbReference>
<dbReference type="InterPro" id="IPR003848">
    <property type="entry name" value="DUF218"/>
</dbReference>
<evidence type="ECO:0000313" key="3">
    <source>
        <dbReference type="EMBL" id="AOY85001.2"/>
    </source>
</evidence>
<dbReference type="CDD" id="cd06259">
    <property type="entry name" value="YdcF-like"/>
    <property type="match status" value="1"/>
</dbReference>
<sequence>MKRNLSSRGGFTNKPGFGYPRKTLRKMRVVFTLTILCIALSFIPIRLGVAHLQSPTPQVILTLGGDITRETFTAEFAQQHPNLDIWVSSGQPTPQAQKVFREAGIPDQQVHIDRRAIDTVTNFTSLVQDFQTHDIHHVYLITSDFHMRRSIAIAFFVFGSHGIAFTPVAIPSQRPEESWLRVARDVGRSVVWIITGHTGASLHYYLRA</sequence>
<evidence type="ECO:0000259" key="2">
    <source>
        <dbReference type="Pfam" id="PF02698"/>
    </source>
</evidence>
<accession>A0A1D9GBS2</accession>
<keyword evidence="1" id="KW-0472">Membrane</keyword>
<dbReference type="GO" id="GO:0005886">
    <property type="term" value="C:plasma membrane"/>
    <property type="evidence" value="ECO:0007669"/>
    <property type="project" value="TreeGrafter"/>
</dbReference>
<keyword evidence="1" id="KW-0812">Transmembrane</keyword>
<name>A0A1D9GBS2_MOOP1</name>
<keyword evidence="1" id="KW-1133">Transmembrane helix</keyword>
<dbReference type="Pfam" id="PF02698">
    <property type="entry name" value="DUF218"/>
    <property type="match status" value="1"/>
</dbReference>
<dbReference type="InterPro" id="IPR051599">
    <property type="entry name" value="Cell_Envelope_Assoc"/>
</dbReference>
<organism evidence="3">
    <name type="scientific">Moorena producens (strain JHB)</name>
    <dbReference type="NCBI Taxonomy" id="1454205"/>
    <lineage>
        <taxon>Bacteria</taxon>
        <taxon>Bacillati</taxon>
        <taxon>Cyanobacteriota</taxon>
        <taxon>Cyanophyceae</taxon>
        <taxon>Coleofasciculales</taxon>
        <taxon>Coleofasciculaceae</taxon>
        <taxon>Moorena</taxon>
    </lineage>
</organism>
<feature type="transmembrane region" description="Helical" evidence="1">
    <location>
        <begin position="29"/>
        <end position="49"/>
    </location>
</feature>
<reference evidence="3" key="1">
    <citation type="journal article" date="2017" name="Proc. Natl. Acad. Sci. U.S.A.">
        <title>Comparative genomics uncovers the prolific and distinctive metabolic potential of the cyanobacterial genus Moorea.</title>
        <authorList>
            <person name="Leao T."/>
            <person name="Castelao G."/>
            <person name="Korobeynikov A."/>
            <person name="Monroe E.A."/>
            <person name="Podell S."/>
            <person name="Glukhov E."/>
            <person name="Allen E.E."/>
            <person name="Gerwick W.H."/>
            <person name="Gerwick L."/>
        </authorList>
    </citation>
    <scope>NUCLEOTIDE SEQUENCE</scope>
    <source>
        <strain evidence="3">JHB</strain>
    </source>
</reference>
<dbReference type="EMBL" id="CP017708">
    <property type="protein sequence ID" value="AOY85001.2"/>
    <property type="molecule type" value="Genomic_DNA"/>
</dbReference>
<feature type="domain" description="DUF218" evidence="2">
    <location>
        <begin position="59"/>
        <end position="178"/>
    </location>
</feature>
<reference evidence="3" key="2">
    <citation type="submission" date="2022-10" db="EMBL/GenBank/DDBJ databases">
        <authorList>
            <person name="Ngo T.-E."/>
        </authorList>
    </citation>
    <scope>NUCLEOTIDE SEQUENCE</scope>
    <source>
        <strain evidence="3">JHB</strain>
    </source>
</reference>
<dbReference type="InterPro" id="IPR014729">
    <property type="entry name" value="Rossmann-like_a/b/a_fold"/>
</dbReference>
<protein>
    <submittedName>
        <fullName evidence="3">YdcF family protein</fullName>
    </submittedName>
</protein>
<gene>
    <name evidence="3" type="ORF">BJP36_32385</name>
</gene>
<dbReference type="Gene3D" id="3.40.50.620">
    <property type="entry name" value="HUPs"/>
    <property type="match status" value="1"/>
</dbReference>
<evidence type="ECO:0000256" key="1">
    <source>
        <dbReference type="SAM" id="Phobius"/>
    </source>
</evidence>
<dbReference type="AlphaFoldDB" id="A0A1D9GBS2"/>
<proteinExistence type="predicted"/>
<dbReference type="Proteomes" id="UP000176944">
    <property type="component" value="Chromosome"/>
</dbReference>
<dbReference type="PANTHER" id="PTHR30336">
    <property type="entry name" value="INNER MEMBRANE PROTEIN, PROBABLE PERMEASE"/>
    <property type="match status" value="1"/>
</dbReference>